<reference evidence="2" key="1">
    <citation type="submission" date="2022-11" db="UniProtKB">
        <authorList>
            <consortium name="WormBaseParasite"/>
        </authorList>
    </citation>
    <scope>IDENTIFICATION</scope>
</reference>
<evidence type="ECO:0000313" key="2">
    <source>
        <dbReference type="WBParaSite" id="PS1159_v2.g975.t1"/>
    </source>
</evidence>
<protein>
    <submittedName>
        <fullName evidence="2">Uncharacterized protein</fullName>
    </submittedName>
</protein>
<accession>A0AC35GXZ2</accession>
<organism evidence="1 2">
    <name type="scientific">Panagrolaimus sp. PS1159</name>
    <dbReference type="NCBI Taxonomy" id="55785"/>
    <lineage>
        <taxon>Eukaryota</taxon>
        <taxon>Metazoa</taxon>
        <taxon>Ecdysozoa</taxon>
        <taxon>Nematoda</taxon>
        <taxon>Chromadorea</taxon>
        <taxon>Rhabditida</taxon>
        <taxon>Tylenchina</taxon>
        <taxon>Panagrolaimomorpha</taxon>
        <taxon>Panagrolaimoidea</taxon>
        <taxon>Panagrolaimidae</taxon>
        <taxon>Panagrolaimus</taxon>
    </lineage>
</organism>
<sequence length="204" mass="22159">IPEVFATSTTDGLGVYQYTLNNPKSFGVMGAIPLKVVTTCLTWSPKGKQLAIGDASGCITQLKPELVPVRRVEAPTSLDGLGNPPYKCAGICWLSNTEWAVVHTSTTTNYLNLSLLTAKENVPPTYKSWSGVLPPPSDPSLPRSVTFLPLFDWQFVLATSTCLTNAITFGNNGVAWKLWELPESFNINTPLSIAYKDTFIMGSE</sequence>
<dbReference type="Proteomes" id="UP000887580">
    <property type="component" value="Unplaced"/>
</dbReference>
<evidence type="ECO:0000313" key="1">
    <source>
        <dbReference type="Proteomes" id="UP000887580"/>
    </source>
</evidence>
<dbReference type="WBParaSite" id="PS1159_v2.g975.t1">
    <property type="protein sequence ID" value="PS1159_v2.g975.t1"/>
    <property type="gene ID" value="PS1159_v2.g975"/>
</dbReference>
<proteinExistence type="predicted"/>
<name>A0AC35GXZ2_9BILA</name>